<reference evidence="4 5" key="1">
    <citation type="submission" date="2016-10" db="EMBL/GenBank/DDBJ databases">
        <authorList>
            <person name="Varghese N."/>
            <person name="Submissions S."/>
        </authorList>
    </citation>
    <scope>NUCLEOTIDE SEQUENCE [LARGE SCALE GENOMIC DNA]</scope>
    <source>
        <strain evidence="4 5">FF3</strain>
    </source>
</reference>
<dbReference type="PANTHER" id="PTHR40252:SF2">
    <property type="entry name" value="BLR0328 PROTEIN"/>
    <property type="match status" value="1"/>
</dbReference>
<dbReference type="Proteomes" id="UP000182932">
    <property type="component" value="Unassembled WGS sequence"/>
</dbReference>
<protein>
    <submittedName>
        <fullName evidence="4">Uncharacterized conserved protein, contains FIST_N domain</fullName>
    </submittedName>
</protein>
<dbReference type="PANTHER" id="PTHR40252">
    <property type="entry name" value="BLR0328 PROTEIN"/>
    <property type="match status" value="1"/>
</dbReference>
<name>A0A975WBP1_9RHOB</name>
<sequence length="417" mass="44829">MVAACQTIPNTHKIRRARQEQSGTSEILDGQTPEPSAVGGQAAGLRNAQVSVHEADPVGAIAAGLGPGPFELVLLFVSNRGDFAALSVEAHERLDARHVTACTTAGEIGAEGYEEDQIVALGLLPSHFRAVCYLVDGLDRLDPQSEIDKLIRHRVALADCAPDFTSEFAFLAIDGLSLREDELTAVLSAGLGGVPLFGGSAGDGETFRRTLLALDGETRGNAAVVSMVRSICPIRVFSLDHLTPTDIKMVVTDADPERRIVRQINAEPAAREYARIVGKLPDQLDQFTFAAHPVVVQLGHRHHVRAIQRVNAAGELVFFSAIDEGMVLTLATTEDMAGHLETELAGLSRDRDPAMILGCDCILRRLEAGQNQQSRAVSDVLRRHNVRGFSTYGEQLGALHVNHTMTGVAFFPPDDAE</sequence>
<dbReference type="EMBL" id="FNYY01000010">
    <property type="protein sequence ID" value="SEJ79331.1"/>
    <property type="molecule type" value="Genomic_DNA"/>
</dbReference>
<keyword evidence="5" id="KW-1185">Reference proteome</keyword>
<dbReference type="AlphaFoldDB" id="A0A975WBP1"/>
<dbReference type="SMART" id="SM01204">
    <property type="entry name" value="FIST_C"/>
    <property type="match status" value="1"/>
</dbReference>
<feature type="domain" description="FIST" evidence="2">
    <location>
        <begin position="68"/>
        <end position="268"/>
    </location>
</feature>
<feature type="region of interest" description="Disordered" evidence="1">
    <location>
        <begin position="15"/>
        <end position="40"/>
    </location>
</feature>
<dbReference type="SMART" id="SM00897">
    <property type="entry name" value="FIST"/>
    <property type="match status" value="1"/>
</dbReference>
<evidence type="ECO:0000313" key="4">
    <source>
        <dbReference type="EMBL" id="SEJ79331.1"/>
    </source>
</evidence>
<accession>A0A975WBP1</accession>
<comment type="caution">
    <text evidence="4">The sequence shown here is derived from an EMBL/GenBank/DDBJ whole genome shotgun (WGS) entry which is preliminary data.</text>
</comment>
<dbReference type="InterPro" id="IPR019494">
    <property type="entry name" value="FIST_C"/>
</dbReference>
<proteinExistence type="predicted"/>
<feature type="domain" description="FIST C-domain" evidence="3">
    <location>
        <begin position="269"/>
        <end position="398"/>
    </location>
</feature>
<evidence type="ECO:0000256" key="1">
    <source>
        <dbReference type="SAM" id="MobiDB-lite"/>
    </source>
</evidence>
<organism evidence="4 5">
    <name type="scientific">Marinovum algicola</name>
    <dbReference type="NCBI Taxonomy" id="42444"/>
    <lineage>
        <taxon>Bacteria</taxon>
        <taxon>Pseudomonadati</taxon>
        <taxon>Pseudomonadota</taxon>
        <taxon>Alphaproteobacteria</taxon>
        <taxon>Rhodobacterales</taxon>
        <taxon>Roseobacteraceae</taxon>
        <taxon>Marinovum</taxon>
    </lineage>
</organism>
<evidence type="ECO:0000259" key="3">
    <source>
        <dbReference type="SMART" id="SM01204"/>
    </source>
</evidence>
<dbReference type="Pfam" id="PF08495">
    <property type="entry name" value="FIST"/>
    <property type="match status" value="1"/>
</dbReference>
<evidence type="ECO:0000259" key="2">
    <source>
        <dbReference type="SMART" id="SM00897"/>
    </source>
</evidence>
<dbReference type="Pfam" id="PF10442">
    <property type="entry name" value="FIST_C"/>
    <property type="match status" value="1"/>
</dbReference>
<gene>
    <name evidence="4" type="ORF">SAMN04487940_110163</name>
</gene>
<dbReference type="InterPro" id="IPR013702">
    <property type="entry name" value="FIST_domain_N"/>
</dbReference>
<evidence type="ECO:0000313" key="5">
    <source>
        <dbReference type="Proteomes" id="UP000182932"/>
    </source>
</evidence>